<evidence type="ECO:0000313" key="2">
    <source>
        <dbReference type="EMBL" id="QPC82370.1"/>
    </source>
</evidence>
<dbReference type="GO" id="GO:0032259">
    <property type="term" value="P:methylation"/>
    <property type="evidence" value="ECO:0007669"/>
    <property type="project" value="UniProtKB-KW"/>
</dbReference>
<organism evidence="2 3">
    <name type="scientific">Phototrophicus methaneseepsis</name>
    <dbReference type="NCBI Taxonomy" id="2710758"/>
    <lineage>
        <taxon>Bacteria</taxon>
        <taxon>Bacillati</taxon>
        <taxon>Chloroflexota</taxon>
        <taxon>Candidatus Thermofontia</taxon>
        <taxon>Phototrophicales</taxon>
        <taxon>Phototrophicaceae</taxon>
        <taxon>Phototrophicus</taxon>
    </lineage>
</organism>
<dbReference type="AlphaFoldDB" id="A0A7S8E8M4"/>
<dbReference type="InterPro" id="IPR041698">
    <property type="entry name" value="Methyltransf_25"/>
</dbReference>
<keyword evidence="2" id="KW-0489">Methyltransferase</keyword>
<dbReference type="SUPFAM" id="SSF53335">
    <property type="entry name" value="S-adenosyl-L-methionine-dependent methyltransferases"/>
    <property type="match status" value="1"/>
</dbReference>
<dbReference type="CDD" id="cd02440">
    <property type="entry name" value="AdoMet_MTases"/>
    <property type="match status" value="1"/>
</dbReference>
<feature type="domain" description="Methyltransferase" evidence="1">
    <location>
        <begin position="52"/>
        <end position="141"/>
    </location>
</feature>
<keyword evidence="2" id="KW-0808">Transferase</keyword>
<protein>
    <submittedName>
        <fullName evidence="2">Class I SAM-dependent methyltransferase</fullName>
    </submittedName>
</protein>
<evidence type="ECO:0000313" key="3">
    <source>
        <dbReference type="Proteomes" id="UP000594468"/>
    </source>
</evidence>
<dbReference type="Proteomes" id="UP000594468">
    <property type="component" value="Chromosome"/>
</dbReference>
<dbReference type="Pfam" id="PF13649">
    <property type="entry name" value="Methyltransf_25"/>
    <property type="match status" value="1"/>
</dbReference>
<dbReference type="KEGG" id="pmet:G4Y79_22235"/>
<sequence>MTQQNVTKFYDAFASDYTAIFADWMASVTRQGKNLADLLTQIGYAPGRSLRDVTCGVGTQTFGLAQQGYRVHGTDLSPQAIEEAKKLAGRFSLAEQPTFSVMDLLQPPASVQQADVVLSADNSIAHFLTPQNLQTAFNTMKLHMHDHSLLMLTLRDYDTLLQIKPTSTEPRISHTERGKQVTFQTWEWDAVQPVYQVEMFIMTEQEAGWHTRSLKTTLRAWQQAEISLGLAAVGLKNITWYPPETSGYYQPIVTATY</sequence>
<dbReference type="EMBL" id="CP062983">
    <property type="protein sequence ID" value="QPC82370.1"/>
    <property type="molecule type" value="Genomic_DNA"/>
</dbReference>
<dbReference type="RefSeq" id="WP_195170439.1">
    <property type="nucleotide sequence ID" value="NZ_CP062983.1"/>
</dbReference>
<name>A0A7S8E8M4_9CHLR</name>
<accession>A0A7S8E8M4</accession>
<proteinExistence type="predicted"/>
<dbReference type="InterPro" id="IPR029063">
    <property type="entry name" value="SAM-dependent_MTases_sf"/>
</dbReference>
<dbReference type="Gene3D" id="3.40.50.150">
    <property type="entry name" value="Vaccinia Virus protein VP39"/>
    <property type="match status" value="1"/>
</dbReference>
<keyword evidence="3" id="KW-1185">Reference proteome</keyword>
<reference evidence="2 3" key="1">
    <citation type="submission" date="2020-02" db="EMBL/GenBank/DDBJ databases">
        <authorList>
            <person name="Zheng R.K."/>
            <person name="Sun C.M."/>
        </authorList>
    </citation>
    <scope>NUCLEOTIDE SEQUENCE [LARGE SCALE GENOMIC DNA]</scope>
    <source>
        <strain evidence="3">rifampicinis</strain>
    </source>
</reference>
<gene>
    <name evidence="2" type="ORF">G4Y79_22235</name>
</gene>
<evidence type="ECO:0000259" key="1">
    <source>
        <dbReference type="Pfam" id="PF13649"/>
    </source>
</evidence>
<dbReference type="GO" id="GO:0008168">
    <property type="term" value="F:methyltransferase activity"/>
    <property type="evidence" value="ECO:0007669"/>
    <property type="project" value="UniProtKB-KW"/>
</dbReference>